<evidence type="ECO:0000313" key="3">
    <source>
        <dbReference type="Proteomes" id="UP001177670"/>
    </source>
</evidence>
<organism evidence="2 3">
    <name type="scientific">Melipona bicolor</name>
    <dbReference type="NCBI Taxonomy" id="60889"/>
    <lineage>
        <taxon>Eukaryota</taxon>
        <taxon>Metazoa</taxon>
        <taxon>Ecdysozoa</taxon>
        <taxon>Arthropoda</taxon>
        <taxon>Hexapoda</taxon>
        <taxon>Insecta</taxon>
        <taxon>Pterygota</taxon>
        <taxon>Neoptera</taxon>
        <taxon>Endopterygota</taxon>
        <taxon>Hymenoptera</taxon>
        <taxon>Apocrita</taxon>
        <taxon>Aculeata</taxon>
        <taxon>Apoidea</taxon>
        <taxon>Anthophila</taxon>
        <taxon>Apidae</taxon>
        <taxon>Melipona</taxon>
    </lineage>
</organism>
<name>A0AA40GAP3_9HYME</name>
<reference evidence="2" key="1">
    <citation type="submission" date="2021-10" db="EMBL/GenBank/DDBJ databases">
        <title>Melipona bicolor Genome sequencing and assembly.</title>
        <authorList>
            <person name="Araujo N.S."/>
            <person name="Arias M.C."/>
        </authorList>
    </citation>
    <scope>NUCLEOTIDE SEQUENCE</scope>
    <source>
        <strain evidence="2">USP_2M_L1-L4_2017</strain>
        <tissue evidence="2">Whole body</tissue>
    </source>
</reference>
<protein>
    <submittedName>
        <fullName evidence="2">Uncharacterized protein</fullName>
    </submittedName>
</protein>
<feature type="region of interest" description="Disordered" evidence="1">
    <location>
        <begin position="1"/>
        <end position="46"/>
    </location>
</feature>
<sequence>MTEDDDSDSDSGNEVGMKRRQFKRYNISSDSESGSRNPGPQIKSKQYRTTYQLLQIILYR</sequence>
<gene>
    <name evidence="2" type="ORF">K0M31_012035</name>
</gene>
<dbReference type="Proteomes" id="UP001177670">
    <property type="component" value="Unassembled WGS sequence"/>
</dbReference>
<feature type="compositionally biased region" description="Polar residues" evidence="1">
    <location>
        <begin position="26"/>
        <end position="46"/>
    </location>
</feature>
<accession>A0AA40GAP3</accession>
<comment type="caution">
    <text evidence="2">The sequence shown here is derived from an EMBL/GenBank/DDBJ whole genome shotgun (WGS) entry which is preliminary data.</text>
</comment>
<dbReference type="EMBL" id="JAHYIQ010000003">
    <property type="protein sequence ID" value="KAK1134253.1"/>
    <property type="molecule type" value="Genomic_DNA"/>
</dbReference>
<feature type="compositionally biased region" description="Acidic residues" evidence="1">
    <location>
        <begin position="1"/>
        <end position="11"/>
    </location>
</feature>
<proteinExistence type="predicted"/>
<keyword evidence="3" id="KW-1185">Reference proteome</keyword>
<evidence type="ECO:0000313" key="2">
    <source>
        <dbReference type="EMBL" id="KAK1134253.1"/>
    </source>
</evidence>
<evidence type="ECO:0000256" key="1">
    <source>
        <dbReference type="SAM" id="MobiDB-lite"/>
    </source>
</evidence>
<dbReference type="AlphaFoldDB" id="A0AA40GAP3"/>